<comment type="caution">
    <text evidence="2">The sequence shown here is derived from an EMBL/GenBank/DDBJ whole genome shotgun (WGS) entry which is preliminary data.</text>
</comment>
<evidence type="ECO:0000313" key="3">
    <source>
        <dbReference type="Proteomes" id="UP000772434"/>
    </source>
</evidence>
<organism evidence="2 3">
    <name type="scientific">Rhodocollybia butyracea</name>
    <dbReference type="NCBI Taxonomy" id="206335"/>
    <lineage>
        <taxon>Eukaryota</taxon>
        <taxon>Fungi</taxon>
        <taxon>Dikarya</taxon>
        <taxon>Basidiomycota</taxon>
        <taxon>Agaricomycotina</taxon>
        <taxon>Agaricomycetes</taxon>
        <taxon>Agaricomycetidae</taxon>
        <taxon>Agaricales</taxon>
        <taxon>Marasmiineae</taxon>
        <taxon>Omphalotaceae</taxon>
        <taxon>Rhodocollybia</taxon>
    </lineage>
</organism>
<reference evidence="2" key="1">
    <citation type="submission" date="2020-11" db="EMBL/GenBank/DDBJ databases">
        <authorList>
            <consortium name="DOE Joint Genome Institute"/>
            <person name="Ahrendt S."/>
            <person name="Riley R."/>
            <person name="Andreopoulos W."/>
            <person name="Labutti K."/>
            <person name="Pangilinan J."/>
            <person name="Ruiz-Duenas F.J."/>
            <person name="Barrasa J.M."/>
            <person name="Sanchez-Garcia M."/>
            <person name="Camarero S."/>
            <person name="Miyauchi S."/>
            <person name="Serrano A."/>
            <person name="Linde D."/>
            <person name="Babiker R."/>
            <person name="Drula E."/>
            <person name="Ayuso-Fernandez I."/>
            <person name="Pacheco R."/>
            <person name="Padilla G."/>
            <person name="Ferreira P."/>
            <person name="Barriuso J."/>
            <person name="Kellner H."/>
            <person name="Castanera R."/>
            <person name="Alfaro M."/>
            <person name="Ramirez L."/>
            <person name="Pisabarro A.G."/>
            <person name="Kuo A."/>
            <person name="Tritt A."/>
            <person name="Lipzen A."/>
            <person name="He G."/>
            <person name="Yan M."/>
            <person name="Ng V."/>
            <person name="Cullen D."/>
            <person name="Martin F."/>
            <person name="Rosso M.-N."/>
            <person name="Henrissat B."/>
            <person name="Hibbett D."/>
            <person name="Martinez A.T."/>
            <person name="Grigoriev I.V."/>
        </authorList>
    </citation>
    <scope>NUCLEOTIDE SEQUENCE</scope>
    <source>
        <strain evidence="2">AH 40177</strain>
    </source>
</reference>
<feature type="transmembrane region" description="Helical" evidence="1">
    <location>
        <begin position="20"/>
        <end position="37"/>
    </location>
</feature>
<sequence>MLMAMSADSLTDSELNQKSHLFLVLILLSCFMIQHHGRKRYYQFAILLLYVLATAALILAILTYYQEGLGLFPVIVDDSITAEPKSEPLQSHDLAFENFLFAEAIIYAVANPGTFRRSSGTEELDHIPP</sequence>
<dbReference type="Proteomes" id="UP000772434">
    <property type="component" value="Unassembled WGS sequence"/>
</dbReference>
<evidence type="ECO:0000256" key="1">
    <source>
        <dbReference type="SAM" id="Phobius"/>
    </source>
</evidence>
<keyword evidence="1" id="KW-0812">Transmembrane</keyword>
<gene>
    <name evidence="2" type="ORF">BDP27DRAFT_1371980</name>
</gene>
<accession>A0A9P5PA05</accession>
<keyword evidence="3" id="KW-1185">Reference proteome</keyword>
<protein>
    <submittedName>
        <fullName evidence="2">Uncharacterized protein</fullName>
    </submittedName>
</protein>
<feature type="transmembrane region" description="Helical" evidence="1">
    <location>
        <begin position="44"/>
        <end position="65"/>
    </location>
</feature>
<dbReference type="EMBL" id="JADNRY010000334">
    <property type="protein sequence ID" value="KAF9058977.1"/>
    <property type="molecule type" value="Genomic_DNA"/>
</dbReference>
<keyword evidence="1" id="KW-0472">Membrane</keyword>
<name>A0A9P5PA05_9AGAR</name>
<evidence type="ECO:0000313" key="2">
    <source>
        <dbReference type="EMBL" id="KAF9058977.1"/>
    </source>
</evidence>
<dbReference type="AlphaFoldDB" id="A0A9P5PA05"/>
<keyword evidence="1" id="KW-1133">Transmembrane helix</keyword>
<proteinExistence type="predicted"/>